<dbReference type="Proteomes" id="UP000204391">
    <property type="component" value="Chromosome"/>
</dbReference>
<evidence type="ECO:0000313" key="2">
    <source>
        <dbReference type="EMBL" id="ASN04402.1"/>
    </source>
</evidence>
<evidence type="ECO:0008006" key="4">
    <source>
        <dbReference type="Google" id="ProtNLM"/>
    </source>
</evidence>
<evidence type="ECO:0000313" key="3">
    <source>
        <dbReference type="Proteomes" id="UP000204391"/>
    </source>
</evidence>
<dbReference type="EMBL" id="CP022437">
    <property type="protein sequence ID" value="ASN04402.1"/>
    <property type="molecule type" value="Genomic_DNA"/>
</dbReference>
<protein>
    <recommendedName>
        <fullName evidence="4">DUF4145 domain-containing protein</fullName>
    </recommendedName>
</protein>
<reference evidence="2 3" key="1">
    <citation type="journal article" date="2003" name="Int. J. Syst. Evol. Microbiol.">
        <title>Virgibacillus carmonensis sp. nov., Virgibacillus necropolis sp. nov. and Virgibacillus picturae sp. nov., three novel species isolated from deteriorated mural paintings, transfer of the species of the genus salibacillus to Virgibacillus, as Virgibacillus marismortui comb. nov. and Virgibacillus salexigens comb. nov., and emended description of the genus Virgibacillus.</title>
        <authorList>
            <person name="Heyrman J."/>
            <person name="Logan N.A."/>
            <person name="Busse H.J."/>
            <person name="Balcaen A."/>
            <person name="Lebbe L."/>
            <person name="Rodriguez-Diaz M."/>
            <person name="Swings J."/>
            <person name="De Vos P."/>
        </authorList>
    </citation>
    <scope>NUCLEOTIDE SEQUENCE [LARGE SCALE GENOMIC DNA]</scope>
    <source>
        <strain evidence="2 3">LMG 19488</strain>
    </source>
</reference>
<name>A0A221M9W0_9BACI</name>
<accession>A0A221M9W0</accession>
<proteinExistence type="predicted"/>
<dbReference type="KEGG" id="vne:CFK40_04955"/>
<keyword evidence="1" id="KW-1133">Transmembrane helix</keyword>
<keyword evidence="3" id="KW-1185">Reference proteome</keyword>
<dbReference type="OrthoDB" id="2451600at2"/>
<sequence>MNTLEFISSIIKSIAWPSVIIVIIITLRKPLQKLLYNINKVTYSNVAIEFTEELEAAKQNLEKAKPVFTLNNNQDKSFNKRENEIIEVAKISPSASITMSWLMVEEAINQTINHEFQDGEIEAPLQSIQFLKEQGIISSEIEVILNKLRRLRNSAVHGNLNEKLPYSAAIEYFGLAKNMKDILGSDPEK</sequence>
<organism evidence="2 3">
    <name type="scientific">Virgibacillus necropolis</name>
    <dbReference type="NCBI Taxonomy" id="163877"/>
    <lineage>
        <taxon>Bacteria</taxon>
        <taxon>Bacillati</taxon>
        <taxon>Bacillota</taxon>
        <taxon>Bacilli</taxon>
        <taxon>Bacillales</taxon>
        <taxon>Bacillaceae</taxon>
        <taxon>Virgibacillus</taxon>
    </lineage>
</organism>
<keyword evidence="1" id="KW-0812">Transmembrane</keyword>
<evidence type="ECO:0000256" key="1">
    <source>
        <dbReference type="SAM" id="Phobius"/>
    </source>
</evidence>
<keyword evidence="1" id="KW-0472">Membrane</keyword>
<dbReference type="AlphaFoldDB" id="A0A221M9W0"/>
<gene>
    <name evidence="2" type="ORF">CFK40_04955</name>
</gene>
<dbReference type="RefSeq" id="WP_089531121.1">
    <property type="nucleotide sequence ID" value="NZ_CP022437.1"/>
</dbReference>
<feature type="transmembrane region" description="Helical" evidence="1">
    <location>
        <begin position="6"/>
        <end position="27"/>
    </location>
</feature>